<dbReference type="STRING" id="1592317.DPF_0827"/>
<dbReference type="Proteomes" id="UP000095200">
    <property type="component" value="Unassembled WGS sequence"/>
</dbReference>
<dbReference type="RefSeq" id="WP_069857618.1">
    <property type="nucleotide sequence ID" value="NZ_BDFE01000009.1"/>
</dbReference>
<protein>
    <submittedName>
        <fullName evidence="1">Uncharacterized protein</fullName>
    </submittedName>
</protein>
<comment type="caution">
    <text evidence="1">The sequence shown here is derived from an EMBL/GenBank/DDBJ whole genome shotgun (WGS) entry which is preliminary data.</text>
</comment>
<evidence type="ECO:0000313" key="2">
    <source>
        <dbReference type="Proteomes" id="UP000095200"/>
    </source>
</evidence>
<accession>A0A194AH86</accession>
<dbReference type="EMBL" id="BDFE01000009">
    <property type="protein sequence ID" value="GAU08124.1"/>
    <property type="molecule type" value="Genomic_DNA"/>
</dbReference>
<sequence>MSLRDEIVARYGSVYKFWKSHADELPSKGVVYQVAGGNYAGDQAGHERKMRAIMDGRKAPTENVDKIYEAIRNVACTRCPDRQSPGPRCAGCLELFRMQAQAVSDTLKR</sequence>
<name>A0A194AH86_9BACT</name>
<reference evidence="2" key="1">
    <citation type="submission" date="2016-06" db="EMBL/GenBank/DDBJ databases">
        <title>Draft genome sequence of Desulfoplanes formicivorans strain Pf12B.</title>
        <authorList>
            <person name="Watanabe M."/>
            <person name="Kojima H."/>
            <person name="Fukui M."/>
        </authorList>
    </citation>
    <scope>NUCLEOTIDE SEQUENCE [LARGE SCALE GENOMIC DNA]</scope>
    <source>
        <strain evidence="2">Pf12B</strain>
    </source>
</reference>
<proteinExistence type="predicted"/>
<gene>
    <name evidence="1" type="ORF">DPF_0827</name>
</gene>
<keyword evidence="2" id="KW-1185">Reference proteome</keyword>
<evidence type="ECO:0000313" key="1">
    <source>
        <dbReference type="EMBL" id="GAU08124.1"/>
    </source>
</evidence>
<organism evidence="1 2">
    <name type="scientific">Desulfoplanes formicivorans</name>
    <dbReference type="NCBI Taxonomy" id="1592317"/>
    <lineage>
        <taxon>Bacteria</taxon>
        <taxon>Pseudomonadati</taxon>
        <taxon>Thermodesulfobacteriota</taxon>
        <taxon>Desulfovibrionia</taxon>
        <taxon>Desulfovibrionales</taxon>
        <taxon>Desulfoplanaceae</taxon>
        <taxon>Desulfoplanes</taxon>
    </lineage>
</organism>
<dbReference type="OrthoDB" id="5459976at2"/>
<dbReference type="AlphaFoldDB" id="A0A194AH86"/>